<organism evidence="1 2">
    <name type="scientific">Microbacterium trichothecenolyticum</name>
    <name type="common">Aureobacterium trichothecenolyticum</name>
    <dbReference type="NCBI Taxonomy" id="69370"/>
    <lineage>
        <taxon>Bacteria</taxon>
        <taxon>Bacillati</taxon>
        <taxon>Actinomycetota</taxon>
        <taxon>Actinomycetes</taxon>
        <taxon>Micrococcales</taxon>
        <taxon>Microbacteriaceae</taxon>
        <taxon>Microbacterium</taxon>
    </lineage>
</organism>
<dbReference type="AlphaFoldDB" id="A0A0M2H8S2"/>
<comment type="caution">
    <text evidence="1">The sequence shown here is derived from an EMBL/GenBank/DDBJ whole genome shotgun (WGS) entry which is preliminary data.</text>
</comment>
<dbReference type="OrthoDB" id="5023161at2"/>
<dbReference type="Proteomes" id="UP000034098">
    <property type="component" value="Unassembled WGS sequence"/>
</dbReference>
<keyword evidence="2" id="KW-1185">Reference proteome</keyword>
<name>A0A0M2H8S2_MICTR</name>
<gene>
    <name evidence="1" type="ORF">RS82_02931</name>
</gene>
<dbReference type="EMBL" id="JYJA01000038">
    <property type="protein sequence ID" value="KJL41016.1"/>
    <property type="molecule type" value="Genomic_DNA"/>
</dbReference>
<proteinExistence type="predicted"/>
<sequence length="114" mass="12003">MAFRNLETLDSWLAEYRAQGGPLADAARVTVQDGEGGENTGLVVFRLGHAPTGVFIQPATPGATAWVATMEPREENLVLDAAGLLELSAELAAVSELCAFLEAKSLAYRGIDVA</sequence>
<reference evidence="1 2" key="1">
    <citation type="submission" date="2015-02" db="EMBL/GenBank/DDBJ databases">
        <title>Draft genome sequences of ten Microbacterium spp. with emphasis on heavy metal contaminated environments.</title>
        <authorList>
            <person name="Corretto E."/>
        </authorList>
    </citation>
    <scope>NUCLEOTIDE SEQUENCE [LARGE SCALE GENOMIC DNA]</scope>
    <source>
        <strain evidence="1 2">DSM 8608</strain>
    </source>
</reference>
<dbReference type="PATRIC" id="fig|69370.6.peg.2982"/>
<accession>A0A0M2H8S2</accession>
<dbReference type="RefSeq" id="WP_045300687.1">
    <property type="nucleotide sequence ID" value="NZ_JYJA01000038.1"/>
</dbReference>
<protein>
    <submittedName>
        <fullName evidence="1">Uncharacterized protein</fullName>
    </submittedName>
</protein>
<evidence type="ECO:0000313" key="2">
    <source>
        <dbReference type="Proteomes" id="UP000034098"/>
    </source>
</evidence>
<evidence type="ECO:0000313" key="1">
    <source>
        <dbReference type="EMBL" id="KJL41016.1"/>
    </source>
</evidence>